<dbReference type="Proteomes" id="UP000198211">
    <property type="component" value="Unassembled WGS sequence"/>
</dbReference>
<protein>
    <submittedName>
        <fullName evidence="3">RxLR effector protein</fullName>
    </submittedName>
</protein>
<feature type="chain" id="PRO_5013370690" evidence="2">
    <location>
        <begin position="21"/>
        <end position="87"/>
    </location>
</feature>
<reference evidence="4" key="1">
    <citation type="submission" date="2017-03" db="EMBL/GenBank/DDBJ databases">
        <title>Phytopthora megakarya and P. palmivora, two closely related causual agents of cacao black pod achieved similar genome size and gene model numbers by different mechanisms.</title>
        <authorList>
            <person name="Ali S."/>
            <person name="Shao J."/>
            <person name="Larry D.J."/>
            <person name="Kronmiller B."/>
            <person name="Shen D."/>
            <person name="Strem M.D."/>
            <person name="Melnick R.L."/>
            <person name="Guiltinan M.J."/>
            <person name="Tyler B.M."/>
            <person name="Meinhardt L.W."/>
            <person name="Bailey B.A."/>
        </authorList>
    </citation>
    <scope>NUCLEOTIDE SEQUENCE [LARGE SCALE GENOMIC DNA]</scope>
    <source>
        <strain evidence="4">zdho120</strain>
    </source>
</reference>
<evidence type="ECO:0000313" key="3">
    <source>
        <dbReference type="EMBL" id="OWZ02933.1"/>
    </source>
</evidence>
<sequence length="87" mass="9738">MHVQFLIGWIVITLLVVTNAKMDSKSTEQEPIASDSLSESRTVVSENNVSQIELRNKDSNSRDAEERSPNVDLLIQNGINAVRKKTK</sequence>
<gene>
    <name evidence="3" type="ORF">PHMEG_00025422</name>
</gene>
<dbReference type="AlphaFoldDB" id="A0A225VC22"/>
<feature type="compositionally biased region" description="Basic and acidic residues" evidence="1">
    <location>
        <begin position="54"/>
        <end position="69"/>
    </location>
</feature>
<accession>A0A225VC22</accession>
<dbReference type="EMBL" id="NBNE01005844">
    <property type="protein sequence ID" value="OWZ02933.1"/>
    <property type="molecule type" value="Genomic_DNA"/>
</dbReference>
<organism evidence="3 4">
    <name type="scientific">Phytophthora megakarya</name>
    <dbReference type="NCBI Taxonomy" id="4795"/>
    <lineage>
        <taxon>Eukaryota</taxon>
        <taxon>Sar</taxon>
        <taxon>Stramenopiles</taxon>
        <taxon>Oomycota</taxon>
        <taxon>Peronosporomycetes</taxon>
        <taxon>Peronosporales</taxon>
        <taxon>Peronosporaceae</taxon>
        <taxon>Phytophthora</taxon>
    </lineage>
</organism>
<feature type="signal peptide" evidence="2">
    <location>
        <begin position="1"/>
        <end position="20"/>
    </location>
</feature>
<feature type="compositionally biased region" description="Polar residues" evidence="1">
    <location>
        <begin position="35"/>
        <end position="53"/>
    </location>
</feature>
<comment type="caution">
    <text evidence="3">The sequence shown here is derived from an EMBL/GenBank/DDBJ whole genome shotgun (WGS) entry which is preliminary data.</text>
</comment>
<name>A0A225VC22_9STRA</name>
<dbReference type="OrthoDB" id="106321at2759"/>
<evidence type="ECO:0000313" key="4">
    <source>
        <dbReference type="Proteomes" id="UP000198211"/>
    </source>
</evidence>
<evidence type="ECO:0000256" key="2">
    <source>
        <dbReference type="SAM" id="SignalP"/>
    </source>
</evidence>
<keyword evidence="4" id="KW-1185">Reference proteome</keyword>
<proteinExistence type="predicted"/>
<feature type="region of interest" description="Disordered" evidence="1">
    <location>
        <begin position="23"/>
        <end position="70"/>
    </location>
</feature>
<evidence type="ECO:0000256" key="1">
    <source>
        <dbReference type="SAM" id="MobiDB-lite"/>
    </source>
</evidence>
<keyword evidence="2" id="KW-0732">Signal</keyword>